<evidence type="ECO:0000313" key="1">
    <source>
        <dbReference type="EMBL" id="SPF56003.1"/>
    </source>
</evidence>
<protein>
    <submittedName>
        <fullName evidence="1">Fragment of 50S ribosomal subunit protein L31 (Part 2/2)</fullName>
    </submittedName>
</protein>
<dbReference type="EMBL" id="OMOF01000867">
    <property type="protein sequence ID" value="SPF56003.1"/>
    <property type="molecule type" value="Genomic_DNA"/>
</dbReference>
<name>A0A2U3LVN3_9FIRM</name>
<organism evidence="1 2">
    <name type="scientific">Candidatus Desulfosporosinus infrequens</name>
    <dbReference type="NCBI Taxonomy" id="2043169"/>
    <lineage>
        <taxon>Bacteria</taxon>
        <taxon>Bacillati</taxon>
        <taxon>Bacillota</taxon>
        <taxon>Clostridia</taxon>
        <taxon>Eubacteriales</taxon>
        <taxon>Desulfitobacteriaceae</taxon>
        <taxon>Desulfosporosinus</taxon>
    </lineage>
</organism>
<accession>A0A2U3LVN3</accession>
<dbReference type="AlphaFoldDB" id="A0A2U3LVN3"/>
<evidence type="ECO:0000313" key="2">
    <source>
        <dbReference type="Proteomes" id="UP000238916"/>
    </source>
</evidence>
<proteinExistence type="predicted"/>
<reference evidence="2" key="1">
    <citation type="submission" date="2018-02" db="EMBL/GenBank/DDBJ databases">
        <authorList>
            <person name="Hausmann B."/>
        </authorList>
    </citation>
    <scope>NUCLEOTIDE SEQUENCE [LARGE SCALE GENOMIC DNA]</scope>
    <source>
        <strain evidence="2">Peat soil MAG SbF1</strain>
    </source>
</reference>
<gene>
    <name evidence="1" type="primary">rpmE_b</name>
    <name evidence="1" type="ORF">SBF1_880055</name>
</gene>
<dbReference type="Proteomes" id="UP000238916">
    <property type="component" value="Unassembled WGS sequence"/>
</dbReference>
<sequence>MSMSADGLIGLKRNMGCKQRPAVVAGGKAERKLCFLRKVQVGCTKHDA</sequence>